<evidence type="ECO:0000256" key="2">
    <source>
        <dbReference type="ARBA" id="ARBA00023043"/>
    </source>
</evidence>
<reference evidence="4" key="1">
    <citation type="submission" date="2016-02" db="EMBL/GenBank/DDBJ databases">
        <title>Draft genome sequence of Microdochium bolleyi, a fungal endophyte of beachgrass.</title>
        <authorList>
            <consortium name="DOE Joint Genome Institute"/>
            <person name="David A.S."/>
            <person name="May G."/>
            <person name="Haridas S."/>
            <person name="Lim J."/>
            <person name="Wang M."/>
            <person name="Labutti K."/>
            <person name="Lipzen A."/>
            <person name="Barry K."/>
            <person name="Grigoriev I.V."/>
        </authorList>
    </citation>
    <scope>NUCLEOTIDE SEQUENCE [LARGE SCALE GENOMIC DNA]</scope>
    <source>
        <strain evidence="4">J235TASD1</strain>
    </source>
</reference>
<evidence type="ECO:0000313" key="4">
    <source>
        <dbReference type="Proteomes" id="UP000070501"/>
    </source>
</evidence>
<accession>A0A136IJU0</accession>
<dbReference type="Pfam" id="PF12796">
    <property type="entry name" value="Ank_2"/>
    <property type="match status" value="1"/>
</dbReference>
<keyword evidence="4" id="KW-1185">Reference proteome</keyword>
<dbReference type="InParanoid" id="A0A136IJU0"/>
<gene>
    <name evidence="3" type="ORF">Micbo1qcDRAFT_154604</name>
</gene>
<protein>
    <submittedName>
        <fullName evidence="3">Uncharacterized protein</fullName>
    </submittedName>
</protein>
<dbReference type="InterPro" id="IPR036770">
    <property type="entry name" value="Ankyrin_rpt-contain_sf"/>
</dbReference>
<dbReference type="SUPFAM" id="SSF57850">
    <property type="entry name" value="RING/U-box"/>
    <property type="match status" value="1"/>
</dbReference>
<proteinExistence type="predicted"/>
<dbReference type="STRING" id="196109.A0A136IJU0"/>
<dbReference type="InterPro" id="IPR002110">
    <property type="entry name" value="Ankyrin_rpt"/>
</dbReference>
<dbReference type="EMBL" id="KQ964315">
    <property type="protein sequence ID" value="KXJ84889.1"/>
    <property type="molecule type" value="Genomic_DNA"/>
</dbReference>
<evidence type="ECO:0000313" key="3">
    <source>
        <dbReference type="EMBL" id="KXJ84889.1"/>
    </source>
</evidence>
<dbReference type="Proteomes" id="UP000070501">
    <property type="component" value="Unassembled WGS sequence"/>
</dbReference>
<dbReference type="SMART" id="SM00248">
    <property type="entry name" value="ANK"/>
    <property type="match status" value="2"/>
</dbReference>
<keyword evidence="2" id="KW-0040">ANK repeat</keyword>
<dbReference type="OrthoDB" id="426293at2759"/>
<organism evidence="3 4">
    <name type="scientific">Microdochium bolleyi</name>
    <dbReference type="NCBI Taxonomy" id="196109"/>
    <lineage>
        <taxon>Eukaryota</taxon>
        <taxon>Fungi</taxon>
        <taxon>Dikarya</taxon>
        <taxon>Ascomycota</taxon>
        <taxon>Pezizomycotina</taxon>
        <taxon>Sordariomycetes</taxon>
        <taxon>Xylariomycetidae</taxon>
        <taxon>Xylariales</taxon>
        <taxon>Microdochiaceae</taxon>
        <taxon>Microdochium</taxon>
    </lineage>
</organism>
<evidence type="ECO:0000256" key="1">
    <source>
        <dbReference type="ARBA" id="ARBA00022737"/>
    </source>
</evidence>
<sequence>MGHHNVVRVLLADGRTPPEAKDWRGSTSLFAAVRNGHAEVAELLLPAAGTAIEDQDGFGRTLIWWARRTGNSRVLQLLVQQAERTSSPIHDNAAPPETVSAPFIYQSAWCDACTLSIPESCGYSCRICLGGGFCLCAECFDRGIGCLDPSHALPLLSSESASDTFIRTASG</sequence>
<dbReference type="PANTHER" id="PTHR24173:SF74">
    <property type="entry name" value="ANKYRIN REPEAT DOMAIN-CONTAINING PROTEIN 16"/>
    <property type="match status" value="1"/>
</dbReference>
<dbReference type="AlphaFoldDB" id="A0A136IJU0"/>
<name>A0A136IJU0_9PEZI</name>
<dbReference type="PANTHER" id="PTHR24173">
    <property type="entry name" value="ANKYRIN REPEAT CONTAINING"/>
    <property type="match status" value="1"/>
</dbReference>
<dbReference type="SUPFAM" id="SSF48403">
    <property type="entry name" value="Ankyrin repeat"/>
    <property type="match status" value="1"/>
</dbReference>
<keyword evidence="1" id="KW-0677">Repeat</keyword>
<dbReference type="Gene3D" id="1.25.40.20">
    <property type="entry name" value="Ankyrin repeat-containing domain"/>
    <property type="match status" value="1"/>
</dbReference>